<dbReference type="PANTHER" id="PTHR48079:SF8">
    <property type="entry name" value="NAD(P)-BINDING DOMAIN-CONTAINING PROTEIN"/>
    <property type="match status" value="1"/>
</dbReference>
<dbReference type="AlphaFoldDB" id="A0A0D2F3L0"/>
<keyword evidence="2" id="KW-1185">Reference proteome</keyword>
<evidence type="ECO:0000313" key="1">
    <source>
        <dbReference type="EMBL" id="KIW61505.1"/>
    </source>
</evidence>
<dbReference type="Proteomes" id="UP000054342">
    <property type="component" value="Unassembled WGS sequence"/>
</dbReference>
<dbReference type="GO" id="GO:0004029">
    <property type="term" value="F:aldehyde dehydrogenase (NAD+) activity"/>
    <property type="evidence" value="ECO:0007669"/>
    <property type="project" value="TreeGrafter"/>
</dbReference>
<dbReference type="PANTHER" id="PTHR48079">
    <property type="entry name" value="PROTEIN YEEZ"/>
    <property type="match status" value="1"/>
</dbReference>
<accession>A0A0D2F3L0</accession>
<proteinExistence type="predicted"/>
<dbReference type="InterPro" id="IPR036291">
    <property type="entry name" value="NAD(P)-bd_dom_sf"/>
</dbReference>
<dbReference type="RefSeq" id="XP_013322090.1">
    <property type="nucleotide sequence ID" value="XM_013466636.1"/>
</dbReference>
<dbReference type="GeneID" id="25323529"/>
<dbReference type="InterPro" id="IPR051783">
    <property type="entry name" value="NAD(P)-dependent_oxidoreduct"/>
</dbReference>
<dbReference type="Gene3D" id="3.40.50.720">
    <property type="entry name" value="NAD(P)-binding Rossmann-like Domain"/>
    <property type="match status" value="1"/>
</dbReference>
<protein>
    <submittedName>
        <fullName evidence="1">Uncharacterized protein</fullName>
    </submittedName>
</protein>
<organism evidence="1 2">
    <name type="scientific">Exophiala xenobiotica</name>
    <dbReference type="NCBI Taxonomy" id="348802"/>
    <lineage>
        <taxon>Eukaryota</taxon>
        <taxon>Fungi</taxon>
        <taxon>Dikarya</taxon>
        <taxon>Ascomycota</taxon>
        <taxon>Pezizomycotina</taxon>
        <taxon>Eurotiomycetes</taxon>
        <taxon>Chaetothyriomycetidae</taxon>
        <taxon>Chaetothyriales</taxon>
        <taxon>Herpotrichiellaceae</taxon>
        <taxon>Exophiala</taxon>
    </lineage>
</organism>
<dbReference type="SUPFAM" id="SSF51735">
    <property type="entry name" value="NAD(P)-binding Rossmann-fold domains"/>
    <property type="match status" value="1"/>
</dbReference>
<dbReference type="GO" id="GO:0005737">
    <property type="term" value="C:cytoplasm"/>
    <property type="evidence" value="ECO:0007669"/>
    <property type="project" value="TreeGrafter"/>
</dbReference>
<reference evidence="1 2" key="1">
    <citation type="submission" date="2015-01" db="EMBL/GenBank/DDBJ databases">
        <title>The Genome Sequence of Exophiala xenobiotica CBS118157.</title>
        <authorList>
            <consortium name="The Broad Institute Genomics Platform"/>
            <person name="Cuomo C."/>
            <person name="de Hoog S."/>
            <person name="Gorbushina A."/>
            <person name="Stielow B."/>
            <person name="Teixiera M."/>
            <person name="Abouelleil A."/>
            <person name="Chapman S.B."/>
            <person name="Priest M."/>
            <person name="Young S.K."/>
            <person name="Wortman J."/>
            <person name="Nusbaum C."/>
            <person name="Birren B."/>
        </authorList>
    </citation>
    <scope>NUCLEOTIDE SEQUENCE [LARGE SCALE GENOMIC DNA]</scope>
    <source>
        <strain evidence="1 2">CBS 118157</strain>
    </source>
</reference>
<dbReference type="HOGENOM" id="CLU_007383_12_2_1"/>
<sequence>MHSTLNDTSVLSLEASVMGAWSSHPAPESKSQIFLTGATGYIGGQTLHAIASTIPSSQVAIACLVRSAEKGKLVQNAYPEHVRTVLGDLDDVGIIEKECQKAQVVLQLADTKHMRAARAIVKGLSAQLKDSHPCYIQMSGASMFVIPEIEGDHYGEPPSTMWNDLNGISSILSTIQAHPSREMDNYILSLDSTIIRTGLVVGPLIYGHGEGPGNQRSIQAPTIARKTIQDGEGFRFRRGLNTWSNVHIRDLGDLFALLTKTALDGPRNTRTSALWNETGVYLPANGDMTFGKLCEAVARAAHVQGLIKKDAIDRTIDVDEANAAMPGGAVFWGTNAVYKSSRAQVLLGWTPSAPSLGESIAQMVRLEGEDRKGGS</sequence>
<gene>
    <name evidence="1" type="ORF">PV05_01621</name>
</gene>
<name>A0A0D2F3L0_9EURO</name>
<evidence type="ECO:0000313" key="2">
    <source>
        <dbReference type="Proteomes" id="UP000054342"/>
    </source>
</evidence>
<dbReference type="EMBL" id="KN847317">
    <property type="protein sequence ID" value="KIW61505.1"/>
    <property type="molecule type" value="Genomic_DNA"/>
</dbReference>
<dbReference type="OrthoDB" id="2130169at2759"/>
<dbReference type="STRING" id="348802.A0A0D2F3L0"/>